<name>A0ABP9RMW1_9ACTN</name>
<keyword evidence="4" id="KW-1185">Reference proteome</keyword>
<proteinExistence type="predicted"/>
<evidence type="ECO:0000313" key="3">
    <source>
        <dbReference type="EMBL" id="GAA5181736.1"/>
    </source>
</evidence>
<sequence>MDTSRQRASDEDRQRVVRALERHTAAGRLDLDEYAERVDRVLAARTHGELAEVTTDLPADPRPEPGDAAAGPRVGQLGVAFLLALLALIVVAGLAALRSA</sequence>
<dbReference type="RefSeq" id="WP_345627708.1">
    <property type="nucleotide sequence ID" value="NZ_BAABJQ010000004.1"/>
</dbReference>
<dbReference type="PANTHER" id="PTHR40763">
    <property type="entry name" value="MEMBRANE PROTEIN-RELATED"/>
    <property type="match status" value="1"/>
</dbReference>
<gene>
    <name evidence="3" type="ORF">GCM10023322_17100</name>
</gene>
<evidence type="ECO:0000259" key="2">
    <source>
        <dbReference type="Pfam" id="PF08044"/>
    </source>
</evidence>
<dbReference type="EMBL" id="BAABJQ010000004">
    <property type="protein sequence ID" value="GAA5181736.1"/>
    <property type="molecule type" value="Genomic_DNA"/>
</dbReference>
<feature type="transmembrane region" description="Helical" evidence="1">
    <location>
        <begin position="77"/>
        <end position="97"/>
    </location>
</feature>
<dbReference type="Pfam" id="PF08044">
    <property type="entry name" value="DUF1707"/>
    <property type="match status" value="1"/>
</dbReference>
<reference evidence="4" key="1">
    <citation type="journal article" date="2019" name="Int. J. Syst. Evol. Microbiol.">
        <title>The Global Catalogue of Microorganisms (GCM) 10K type strain sequencing project: providing services to taxonomists for standard genome sequencing and annotation.</title>
        <authorList>
            <consortium name="The Broad Institute Genomics Platform"/>
            <consortium name="The Broad Institute Genome Sequencing Center for Infectious Disease"/>
            <person name="Wu L."/>
            <person name="Ma J."/>
        </authorList>
    </citation>
    <scope>NUCLEOTIDE SEQUENCE [LARGE SCALE GENOMIC DNA]</scope>
    <source>
        <strain evidence="4">JCM 18304</strain>
    </source>
</reference>
<evidence type="ECO:0000256" key="1">
    <source>
        <dbReference type="SAM" id="Phobius"/>
    </source>
</evidence>
<protein>
    <recommendedName>
        <fullName evidence="2">DUF1707 domain-containing protein</fullName>
    </recommendedName>
</protein>
<dbReference type="Proteomes" id="UP001501570">
    <property type="component" value="Unassembled WGS sequence"/>
</dbReference>
<feature type="domain" description="DUF1707" evidence="2">
    <location>
        <begin position="7"/>
        <end position="58"/>
    </location>
</feature>
<dbReference type="PANTHER" id="PTHR40763:SF4">
    <property type="entry name" value="DUF1707 DOMAIN-CONTAINING PROTEIN"/>
    <property type="match status" value="1"/>
</dbReference>
<accession>A0ABP9RMW1</accession>
<keyword evidence="1" id="KW-0472">Membrane</keyword>
<evidence type="ECO:0000313" key="4">
    <source>
        <dbReference type="Proteomes" id="UP001501570"/>
    </source>
</evidence>
<keyword evidence="1" id="KW-1133">Transmembrane helix</keyword>
<organism evidence="3 4">
    <name type="scientific">Rugosimonospora acidiphila</name>
    <dbReference type="NCBI Taxonomy" id="556531"/>
    <lineage>
        <taxon>Bacteria</taxon>
        <taxon>Bacillati</taxon>
        <taxon>Actinomycetota</taxon>
        <taxon>Actinomycetes</taxon>
        <taxon>Micromonosporales</taxon>
        <taxon>Micromonosporaceae</taxon>
        <taxon>Rugosimonospora</taxon>
    </lineage>
</organism>
<comment type="caution">
    <text evidence="3">The sequence shown here is derived from an EMBL/GenBank/DDBJ whole genome shotgun (WGS) entry which is preliminary data.</text>
</comment>
<dbReference type="InterPro" id="IPR012551">
    <property type="entry name" value="DUF1707_SHOCT-like"/>
</dbReference>
<keyword evidence="1" id="KW-0812">Transmembrane</keyword>